<protein>
    <submittedName>
        <fullName evidence="1">Sporulation protein</fullName>
    </submittedName>
</protein>
<evidence type="ECO:0000313" key="1">
    <source>
        <dbReference type="EMBL" id="NLS11347.1"/>
    </source>
</evidence>
<sequence length="247" mass="27125">MLKKLKASLGIGGAKVDTVLDEMSVAQGAILTGRVEILGGDVGQQIEAITIKLNTEMKVENDNGVSYQTYTLDTLQAVAPFYLEPNESKSVPFSLKLHDETPITALNATNNQCHVWLETTLDIDFAIDPRDRDFLQVRPLRVAAEVIRTIEMAGFTMVKADVEKGFLRGHNFSSNSGCYQEIEFRQGGFLSSKEIELSFILDGNALHCLAEIDRSLGLSGDQYRSFTLPLTATSDQIQAALIPVLRA</sequence>
<dbReference type="InterPro" id="IPR009776">
    <property type="entry name" value="Spore_0_M"/>
</dbReference>
<accession>A0A7X8YFJ1</accession>
<dbReference type="AlphaFoldDB" id="A0A7X8YFJ1"/>
<gene>
    <name evidence="1" type="ORF">HGP28_00415</name>
</gene>
<evidence type="ECO:0000313" key="2">
    <source>
        <dbReference type="Proteomes" id="UP000535589"/>
    </source>
</evidence>
<dbReference type="Pfam" id="PF07070">
    <property type="entry name" value="Spo0M"/>
    <property type="match status" value="1"/>
</dbReference>
<organism evidence="1 2">
    <name type="scientific">Vibrio agarilyticus</name>
    <dbReference type="NCBI Taxonomy" id="2726741"/>
    <lineage>
        <taxon>Bacteria</taxon>
        <taxon>Pseudomonadati</taxon>
        <taxon>Pseudomonadota</taxon>
        <taxon>Gammaproteobacteria</taxon>
        <taxon>Vibrionales</taxon>
        <taxon>Vibrionaceae</taxon>
        <taxon>Vibrio</taxon>
    </lineage>
</organism>
<comment type="caution">
    <text evidence="1">The sequence shown here is derived from an EMBL/GenBank/DDBJ whole genome shotgun (WGS) entry which is preliminary data.</text>
</comment>
<dbReference type="Proteomes" id="UP000535589">
    <property type="component" value="Unassembled WGS sequence"/>
</dbReference>
<dbReference type="PANTHER" id="PTHR40053:SF1">
    <property type="entry name" value="SPORULATION-CONTROL PROTEIN SPO0M"/>
    <property type="match status" value="1"/>
</dbReference>
<dbReference type="EMBL" id="JABAIK010000001">
    <property type="protein sequence ID" value="NLS11347.1"/>
    <property type="molecule type" value="Genomic_DNA"/>
</dbReference>
<reference evidence="1 2" key="1">
    <citation type="submission" date="2020-04" db="EMBL/GenBank/DDBJ databases">
        <title>Vibrio sp. SM6, a novel species isolated from seawater.</title>
        <authorList>
            <person name="Wang X."/>
        </authorList>
    </citation>
    <scope>NUCLEOTIDE SEQUENCE [LARGE SCALE GENOMIC DNA]</scope>
    <source>
        <strain evidence="1 2">SM6</strain>
    </source>
</reference>
<name>A0A7X8YFJ1_9VIBR</name>
<dbReference type="PANTHER" id="PTHR40053">
    <property type="entry name" value="SPORULATION-CONTROL PROTEIN SPO0M"/>
    <property type="match status" value="1"/>
</dbReference>
<proteinExistence type="predicted"/>
<keyword evidence="2" id="KW-1185">Reference proteome</keyword>
<dbReference type="RefSeq" id="WP_168834457.1">
    <property type="nucleotide sequence ID" value="NZ_JABAIK010000001.1"/>
</dbReference>